<evidence type="ECO:0000313" key="4">
    <source>
        <dbReference type="Proteomes" id="UP001165430"/>
    </source>
</evidence>
<organism evidence="3 4">
    <name type="scientific">Belliella alkalica</name>
    <dbReference type="NCBI Taxonomy" id="1730871"/>
    <lineage>
        <taxon>Bacteria</taxon>
        <taxon>Pseudomonadati</taxon>
        <taxon>Bacteroidota</taxon>
        <taxon>Cytophagia</taxon>
        <taxon>Cytophagales</taxon>
        <taxon>Cyclobacteriaceae</taxon>
        <taxon>Belliella</taxon>
    </lineage>
</organism>
<protein>
    <submittedName>
        <fullName evidence="3">C25 family cysteine peptidase</fullName>
    </submittedName>
</protein>
<feature type="domain" description="Gingipain" evidence="2">
    <location>
        <begin position="396"/>
        <end position="766"/>
    </location>
</feature>
<keyword evidence="4" id="KW-1185">Reference proteome</keyword>
<dbReference type="InterPro" id="IPR029030">
    <property type="entry name" value="Caspase-like_dom_sf"/>
</dbReference>
<dbReference type="InterPro" id="IPR001769">
    <property type="entry name" value="Gingipain"/>
</dbReference>
<dbReference type="Gene3D" id="3.40.50.1460">
    <property type="match status" value="1"/>
</dbReference>
<evidence type="ECO:0000259" key="2">
    <source>
        <dbReference type="Pfam" id="PF01364"/>
    </source>
</evidence>
<gene>
    <name evidence="3" type="ORF">MM213_16125</name>
</gene>
<dbReference type="Gene3D" id="2.60.40.4070">
    <property type="match status" value="1"/>
</dbReference>
<dbReference type="SUPFAM" id="SSF52129">
    <property type="entry name" value="Caspase-like"/>
    <property type="match status" value="1"/>
</dbReference>
<dbReference type="RefSeq" id="WP_241413903.1">
    <property type="nucleotide sequence ID" value="NZ_JAKZGO010000016.1"/>
</dbReference>
<feature type="signal peptide" evidence="1">
    <location>
        <begin position="1"/>
        <end position="20"/>
    </location>
</feature>
<keyword evidence="1" id="KW-0732">Signal</keyword>
<feature type="chain" id="PRO_5046155477" evidence="1">
    <location>
        <begin position="21"/>
        <end position="1675"/>
    </location>
</feature>
<evidence type="ECO:0000256" key="1">
    <source>
        <dbReference type="SAM" id="SignalP"/>
    </source>
</evidence>
<dbReference type="Pfam" id="PF01364">
    <property type="entry name" value="Peptidase_C25"/>
    <property type="match status" value="1"/>
</dbReference>
<evidence type="ECO:0000313" key="3">
    <source>
        <dbReference type="EMBL" id="MCH7415029.1"/>
    </source>
</evidence>
<reference evidence="3" key="1">
    <citation type="submission" date="2022-03" db="EMBL/GenBank/DDBJ databases">
        <title>De novo assembled genomes of Belliella spp. (Cyclobacteriaceae) strains.</title>
        <authorList>
            <person name="Szabo A."/>
            <person name="Korponai K."/>
            <person name="Felfoldi T."/>
        </authorList>
    </citation>
    <scope>NUCLEOTIDE SEQUENCE</scope>
    <source>
        <strain evidence="3">DSM 111903</strain>
    </source>
</reference>
<dbReference type="EMBL" id="JAKZGO010000016">
    <property type="protein sequence ID" value="MCH7415029.1"/>
    <property type="molecule type" value="Genomic_DNA"/>
</dbReference>
<proteinExistence type="predicted"/>
<sequence>MKIKIAYIVLLFSCLSGAYAQNNWINYNNTYHRIYTAQEGIHRITFTTLSASGINVNGLDPRDIRMYHRGEEVAIHVQGENNGRFDQNDFVEFYGKRNDGTLDAKFYKDPSHVGNTMFNTHNDSTAFFFTVTPGVRGKRMNSRQTSDGSLQKISNYETEVIEIFSDQYNLGPTYFPSSRLSEFEEGQGWMSTPIVKETPRNITFNGLGQVSAGLSAKLEIGLTGRSESPHLTVVRVGVNAASLRNAGSFQYKNYEAIHVEVPVLGTDFNSDGSITVQFQSNAPTNPDNVSLAYVRLVYSKNVANRDLSKELVIVPSGESELEISSVVSEYIAHEISDPVNPIRIPISKTGNQIRLQAGIAEQASKILLENQLNIVEVNVMRPVRFRNLLDQAADFIIVTNRALRRPTASYGDPVTAYAAHRASPSGGSYDTLVVNVDELYDQFSFGEKTPLAIHEFLRAYYPLHKPDFLFLVGRSTGIFSTARENSVSYFYRNRPSIFQFQDMVPPAGYPYADSNYAIGLDPANPFVSAVAVGRIPARTPQQVADYLEKAKEKDALGVSEPWQKEIIHLSGGVSAFELERYFNFLNGFKNIAEGPFLGGNVKTYRKRSNSTVELIDISGDVNKGASLITFFGHGAPTVLDIEIGFASDPTMAYNNQGKYPMLLLNGCDAGNAFGNAFTFGEDWVLTPRKGSTNFMAHANIGVDIYLRRYSESFYAKAFSDSSMIHQPIGIVRREVEKLFYERFGTSEVNRAHAEQLIMLGDPAIRMFPANRPDYALNSEEVTLGSFDGEPFNALSDSLQLSVVLRNLGRVDFDSIDFRVSRRLPDGTNIQYEPLMLAPIDRRDTIYFTIPNSAVQAFGDNLFTIEVNRSRTAEELTYANNSITTTQFIPLSGTLNILPFDFGIVNNRNVSLITQIPGSSVEDRTLIIQIDTAADFTSARRRERRVTTSNLFNWELDLFENIASTDSITFYWRSKYLNPRVGESDDWVSSSFSYIQNGPDGWTQRVLPQLEKNSMENLEIDPTKREWKYEDTKLDFGVFTFGVDADSLTFRNTQFYLGGIPQIIDNVNNANTRLCPNGSLGLVAFEQRSLTPYLVIPIPGFDILDGRSCGRVPQVIQSIRNSWLSDPNQNILIDYIDGLPEGDYVTIFSVGSVNYEQWRDVIFAKLREVGANEATLRNLKNGEPYILHGRKGMRPGEAIEIVGSKDLEVEPNQQIIEFESEVTGYFTSGSIITPRIGPSSEWKRYFNDVKSRDWINDELTNFDIIGIMENGGESVLFSNVREGEIDLNSINPVQFPYLRLRFAMDDAESTAPAQLNKWQVNYTGVPEGVLVYKGRESKITLQEGEDTNLKFEFLNVSKYDYLDSITVQWTFNNTSQRKIEKFEMKIPAIKAGESFEFDLDFESIGRGGNVNVEVFANPRIIMEQTFRNNVVDLIDHINVIPDNTNAILDVSFDGTYIMDGDIVSPTVLINTLLKNEKTLLLKKDTLGLELFLKKQCEGCQFERKNFSSPKISWSPATENSSFRIELQPGPLEDGIYTFRVTTDELGVDKPYEVSFEVVNESTITNFYPYPNPFSTSTRFVFTVTGSEVPDQIKIQIMTVTGRVVREILQDELGPIRIGNNITDFAWDGRDEFGDQLANGVYIYRVLVRKEGQFVEPRATAGDKGFKQGYGKMYLLR</sequence>
<dbReference type="CDD" id="cd02258">
    <property type="entry name" value="Peptidase_C25_N"/>
    <property type="match status" value="1"/>
</dbReference>
<accession>A0ABS9VFT6</accession>
<name>A0ABS9VFT6_9BACT</name>
<comment type="caution">
    <text evidence="3">The sequence shown here is derived from an EMBL/GenBank/DDBJ whole genome shotgun (WGS) entry which is preliminary data.</text>
</comment>
<dbReference type="Proteomes" id="UP001165430">
    <property type="component" value="Unassembled WGS sequence"/>
</dbReference>